<evidence type="ECO:0000259" key="4">
    <source>
        <dbReference type="Pfam" id="PF07687"/>
    </source>
</evidence>
<dbReference type="InterPro" id="IPR051458">
    <property type="entry name" value="Cyt/Met_Dipeptidase"/>
</dbReference>
<dbReference type="Gene3D" id="3.30.70.360">
    <property type="match status" value="1"/>
</dbReference>
<sequence>MSRQQAIANTLACFDDGRFQQTLARRVAYRTESQDAASGPILHAYLTEEMVPLLERLGFTWDIIENPEAGKSPFLIAERLEPGASFTVLTYGHGDVVRGYDAQWRDGLSPWDIVVEGNRWYGRGTADNKGQHTINLLALEQVLATRGGRLGYNVKVLLEMGEETGSPGLNEVCVMNRDRLAADLFIASDGPRNGASRPTLFLGSRGVFNFDLHLNLREGGHHSGNWGGLLRNPGIRLAHAIASMVDARGRILVPGLLPEELPDSVREALKSIQVGGDPNDPEIDLDWGEPGLTPAERVFGWNSMEVLAFTTGNPAMPVNAIPCDARAHCHMRYVVGSDDSNFVQHIRKHLDDHGFHDVELRTNDMHMPATRLDPDDDWVRWCLASMERSSGKSPALLPNLGGSLPNDVFAVTLGQPTLWIPHSYPACSQHAPNEHVLADVMREALNIMAGVFWDLAEEGPGVFATRKAGLSKRAESAVS</sequence>
<protein>
    <recommendedName>
        <fullName evidence="4">Peptidase M20 dimerisation domain-containing protein</fullName>
    </recommendedName>
</protein>
<evidence type="ECO:0000313" key="6">
    <source>
        <dbReference type="EMBL" id="OAD43205.1"/>
    </source>
</evidence>
<dbReference type="Pfam" id="PF07687">
    <property type="entry name" value="M20_dimer"/>
    <property type="match status" value="1"/>
</dbReference>
<evidence type="ECO:0000313" key="7">
    <source>
        <dbReference type="Proteomes" id="UP000185657"/>
    </source>
</evidence>
<dbReference type="PANTHER" id="PTHR43270">
    <property type="entry name" value="BETA-ALA-HIS DIPEPTIDASE"/>
    <property type="match status" value="1"/>
</dbReference>
<dbReference type="NCBIfam" id="NF005478">
    <property type="entry name" value="PRK07079.1"/>
    <property type="match status" value="1"/>
</dbReference>
<dbReference type="PANTHER" id="PTHR43270:SF12">
    <property type="entry name" value="SUCCINYL-DIAMINOPIMELATE DESUCCINYLASE"/>
    <property type="match status" value="1"/>
</dbReference>
<keyword evidence="2" id="KW-0479">Metal-binding</keyword>
<evidence type="ECO:0000313" key="5">
    <source>
        <dbReference type="EMBL" id="AOW14699.1"/>
    </source>
</evidence>
<dbReference type="EMBL" id="LVWD01000004">
    <property type="protein sequence ID" value="OAD43205.1"/>
    <property type="molecule type" value="Genomic_DNA"/>
</dbReference>
<dbReference type="SUPFAM" id="SSF53187">
    <property type="entry name" value="Zn-dependent exopeptidases"/>
    <property type="match status" value="1"/>
</dbReference>
<evidence type="ECO:0000256" key="2">
    <source>
        <dbReference type="ARBA" id="ARBA00022723"/>
    </source>
</evidence>
<keyword evidence="1" id="KW-0645">Protease</keyword>
<dbReference type="KEGG" id="hyl:LPB072_19575"/>
<gene>
    <name evidence="5" type="ORF">LPB072_19575</name>
    <name evidence="6" type="ORF">LPB72_04975</name>
</gene>
<name>A0A162PAQ2_9BURK</name>
<feature type="domain" description="Peptidase M20 dimerisation" evidence="4">
    <location>
        <begin position="214"/>
        <end position="355"/>
    </location>
</feature>
<dbReference type="RefSeq" id="WP_066086682.1">
    <property type="nucleotide sequence ID" value="NZ_CP017476.1"/>
</dbReference>
<proteinExistence type="predicted"/>
<dbReference type="InterPro" id="IPR002933">
    <property type="entry name" value="Peptidase_M20"/>
</dbReference>
<evidence type="ECO:0000256" key="1">
    <source>
        <dbReference type="ARBA" id="ARBA00022670"/>
    </source>
</evidence>
<reference evidence="5 8" key="2">
    <citation type="submission" date="2016-10" db="EMBL/GenBank/DDBJ databases">
        <title>Hydorgenophaga sp. LPB0072 isolated from gastropod.</title>
        <authorList>
            <person name="Kim E."/>
            <person name="Yi H."/>
        </authorList>
    </citation>
    <scope>NUCLEOTIDE SEQUENCE [LARGE SCALE GENOMIC DNA]</scope>
    <source>
        <strain evidence="5 8">LPB0072</strain>
    </source>
</reference>
<evidence type="ECO:0000313" key="8">
    <source>
        <dbReference type="Proteomes" id="UP000185680"/>
    </source>
</evidence>
<dbReference type="EMBL" id="CP017476">
    <property type="protein sequence ID" value="AOW14699.1"/>
    <property type="molecule type" value="Genomic_DNA"/>
</dbReference>
<accession>A0A162PAQ2</accession>
<organism evidence="5 8">
    <name type="scientific">Hydrogenophaga crassostreae</name>
    <dbReference type="NCBI Taxonomy" id="1763535"/>
    <lineage>
        <taxon>Bacteria</taxon>
        <taxon>Pseudomonadati</taxon>
        <taxon>Pseudomonadota</taxon>
        <taxon>Betaproteobacteria</taxon>
        <taxon>Burkholderiales</taxon>
        <taxon>Comamonadaceae</taxon>
        <taxon>Hydrogenophaga</taxon>
    </lineage>
</organism>
<dbReference type="Gene3D" id="3.40.630.10">
    <property type="entry name" value="Zn peptidases"/>
    <property type="match status" value="1"/>
</dbReference>
<dbReference type="AlphaFoldDB" id="A0A162PAQ2"/>
<evidence type="ECO:0000256" key="3">
    <source>
        <dbReference type="ARBA" id="ARBA00022801"/>
    </source>
</evidence>
<dbReference type="Pfam" id="PF01546">
    <property type="entry name" value="Peptidase_M20"/>
    <property type="match status" value="1"/>
</dbReference>
<dbReference type="Proteomes" id="UP000185680">
    <property type="component" value="Chromosome"/>
</dbReference>
<dbReference type="Proteomes" id="UP000185657">
    <property type="component" value="Unassembled WGS sequence"/>
</dbReference>
<dbReference type="GO" id="GO:0046872">
    <property type="term" value="F:metal ion binding"/>
    <property type="evidence" value="ECO:0007669"/>
    <property type="project" value="UniProtKB-KW"/>
</dbReference>
<dbReference type="GO" id="GO:0008233">
    <property type="term" value="F:peptidase activity"/>
    <property type="evidence" value="ECO:0007669"/>
    <property type="project" value="UniProtKB-KW"/>
</dbReference>
<reference evidence="6 7" key="1">
    <citation type="submission" date="2016-02" db="EMBL/GenBank/DDBJ databases">
        <title>Draft genome sequence of Hydrogenophaga sp. LPB0072.</title>
        <authorList>
            <person name="Shin S.-K."/>
            <person name="Yi H."/>
        </authorList>
    </citation>
    <scope>NUCLEOTIDE SEQUENCE [LARGE SCALE GENOMIC DNA]</scope>
    <source>
        <strain evidence="6 7">LPB0072</strain>
    </source>
</reference>
<keyword evidence="7" id="KW-1185">Reference proteome</keyword>
<dbReference type="GO" id="GO:0006508">
    <property type="term" value="P:proteolysis"/>
    <property type="evidence" value="ECO:0007669"/>
    <property type="project" value="UniProtKB-KW"/>
</dbReference>
<dbReference type="STRING" id="1763535.LPB072_19575"/>
<keyword evidence="3" id="KW-0378">Hydrolase</keyword>
<dbReference type="InterPro" id="IPR011650">
    <property type="entry name" value="Peptidase_M20_dimer"/>
</dbReference>
<dbReference type="OrthoDB" id="9761532at2"/>